<dbReference type="GO" id="GO:0044550">
    <property type="term" value="P:secondary metabolite biosynthetic process"/>
    <property type="evidence" value="ECO:0007669"/>
    <property type="project" value="TreeGrafter"/>
</dbReference>
<dbReference type="NCBIfam" id="TIGR04532">
    <property type="entry name" value="PT_fungal_PKS"/>
    <property type="match status" value="1"/>
</dbReference>
<dbReference type="Gene3D" id="3.40.366.10">
    <property type="entry name" value="Malonyl-Coenzyme A Acyl Carrier Protein, domain 2"/>
    <property type="match status" value="2"/>
</dbReference>
<dbReference type="InterPro" id="IPR001227">
    <property type="entry name" value="Ac_transferase_dom_sf"/>
</dbReference>
<evidence type="ECO:0000313" key="10">
    <source>
        <dbReference type="Proteomes" id="UP000054342"/>
    </source>
</evidence>
<dbReference type="OrthoDB" id="329835at2759"/>
<dbReference type="PROSITE" id="PS00606">
    <property type="entry name" value="KS3_1"/>
    <property type="match status" value="1"/>
</dbReference>
<dbReference type="SUPFAM" id="SSF53901">
    <property type="entry name" value="Thiolase-like"/>
    <property type="match status" value="1"/>
</dbReference>
<dbReference type="Gene3D" id="1.10.1200.10">
    <property type="entry name" value="ACP-like"/>
    <property type="match status" value="1"/>
</dbReference>
<dbReference type="InterPro" id="IPR014043">
    <property type="entry name" value="Acyl_transferase_dom"/>
</dbReference>
<dbReference type="InterPro" id="IPR049900">
    <property type="entry name" value="PKS_mFAS_DH"/>
</dbReference>
<dbReference type="InterPro" id="IPR050091">
    <property type="entry name" value="PKS_NRPS_Biosynth_Enz"/>
</dbReference>
<dbReference type="Pfam" id="PF02801">
    <property type="entry name" value="Ketoacyl-synt_C"/>
    <property type="match status" value="1"/>
</dbReference>
<dbReference type="InterPro" id="IPR036736">
    <property type="entry name" value="ACP-like_sf"/>
</dbReference>
<organism evidence="9 10">
    <name type="scientific">Exophiala xenobiotica</name>
    <dbReference type="NCBI Taxonomy" id="348802"/>
    <lineage>
        <taxon>Eukaryota</taxon>
        <taxon>Fungi</taxon>
        <taxon>Dikarya</taxon>
        <taxon>Ascomycota</taxon>
        <taxon>Pezizomycotina</taxon>
        <taxon>Eurotiomycetes</taxon>
        <taxon>Chaetothyriomycetidae</taxon>
        <taxon>Chaetothyriales</taxon>
        <taxon>Herpotrichiellaceae</taxon>
        <taxon>Exophiala</taxon>
    </lineage>
</organism>
<dbReference type="InterPro" id="IPR014031">
    <property type="entry name" value="Ketoacyl_synth_C"/>
</dbReference>
<dbReference type="SUPFAM" id="SSF47336">
    <property type="entry name" value="ACP-like"/>
    <property type="match status" value="1"/>
</dbReference>
<dbReference type="InterPro" id="IPR032088">
    <property type="entry name" value="SAT"/>
</dbReference>
<feature type="region of interest" description="Disordered" evidence="5">
    <location>
        <begin position="1741"/>
        <end position="1811"/>
    </location>
</feature>
<dbReference type="SUPFAM" id="SSF53474">
    <property type="entry name" value="alpha/beta-Hydrolases"/>
    <property type="match status" value="1"/>
</dbReference>
<dbReference type="InterPro" id="IPR018201">
    <property type="entry name" value="Ketoacyl_synth_AS"/>
</dbReference>
<dbReference type="Pfam" id="PF00698">
    <property type="entry name" value="Acyl_transf_1"/>
    <property type="match status" value="1"/>
</dbReference>
<accession>A0A0D2DEF9</accession>
<evidence type="ECO:0000256" key="3">
    <source>
        <dbReference type="ARBA" id="ARBA00022679"/>
    </source>
</evidence>
<evidence type="ECO:0000256" key="2">
    <source>
        <dbReference type="ARBA" id="ARBA00022553"/>
    </source>
</evidence>
<dbReference type="InterPro" id="IPR049552">
    <property type="entry name" value="PKS_DH_N"/>
</dbReference>
<reference evidence="9 10" key="1">
    <citation type="submission" date="2015-01" db="EMBL/GenBank/DDBJ databases">
        <title>The Genome Sequence of Exophiala xenobiotica CBS118157.</title>
        <authorList>
            <consortium name="The Broad Institute Genomics Platform"/>
            <person name="Cuomo C."/>
            <person name="de Hoog S."/>
            <person name="Gorbushina A."/>
            <person name="Stielow B."/>
            <person name="Teixiera M."/>
            <person name="Abouelleil A."/>
            <person name="Chapman S.B."/>
            <person name="Priest M."/>
            <person name="Young S.K."/>
            <person name="Wortman J."/>
            <person name="Nusbaum C."/>
            <person name="Birren B."/>
        </authorList>
    </citation>
    <scope>NUCLEOTIDE SEQUENCE [LARGE SCALE GENOMIC DNA]</scope>
    <source>
        <strain evidence="9 10">CBS 118157</strain>
    </source>
</reference>
<dbReference type="InterPro" id="IPR006162">
    <property type="entry name" value="Ppantetheine_attach_site"/>
</dbReference>
<dbReference type="SMART" id="SM00823">
    <property type="entry name" value="PKS_PP"/>
    <property type="match status" value="1"/>
</dbReference>
<dbReference type="PROSITE" id="PS52004">
    <property type="entry name" value="KS3_2"/>
    <property type="match status" value="1"/>
</dbReference>
<dbReference type="GeneID" id="25322814"/>
<evidence type="ECO:0000256" key="5">
    <source>
        <dbReference type="SAM" id="MobiDB-lite"/>
    </source>
</evidence>
<dbReference type="InterPro" id="IPR009081">
    <property type="entry name" value="PP-bd_ACP"/>
</dbReference>
<evidence type="ECO:0000259" key="8">
    <source>
        <dbReference type="PROSITE" id="PS52019"/>
    </source>
</evidence>
<keyword evidence="1" id="KW-0596">Phosphopantetheine</keyword>
<feature type="domain" description="PKS/mFAS DH" evidence="8">
    <location>
        <begin position="1281"/>
        <end position="1588"/>
    </location>
</feature>
<feature type="domain" description="Carrier" evidence="6">
    <location>
        <begin position="1660"/>
        <end position="1737"/>
    </location>
</feature>
<dbReference type="Pfam" id="PF16073">
    <property type="entry name" value="SAT"/>
    <property type="match status" value="1"/>
</dbReference>
<feature type="region of interest" description="Disordered" evidence="5">
    <location>
        <begin position="1602"/>
        <end position="1631"/>
    </location>
</feature>
<evidence type="ECO:0000259" key="7">
    <source>
        <dbReference type="PROSITE" id="PS52004"/>
    </source>
</evidence>
<feature type="active site" description="Proton donor; for dehydratase activity" evidence="4">
    <location>
        <position position="1501"/>
    </location>
</feature>
<dbReference type="InterPro" id="IPR001031">
    <property type="entry name" value="Thioesterase"/>
</dbReference>
<dbReference type="Pfam" id="PF22621">
    <property type="entry name" value="CurL-like_PKS_C"/>
    <property type="match status" value="1"/>
</dbReference>
<dbReference type="InterPro" id="IPR016035">
    <property type="entry name" value="Acyl_Trfase/lysoPLipase"/>
</dbReference>
<dbReference type="GO" id="GO:0004315">
    <property type="term" value="F:3-oxoacyl-[acyl-carrier-protein] synthase activity"/>
    <property type="evidence" value="ECO:0007669"/>
    <property type="project" value="InterPro"/>
</dbReference>
<sequence length="2106" mass="228591">MSSKHILFFGDEVVSPLPAIQNLYRQARSSITIQRFLFEAARVVKLEVGKLQAEQRERWPDFDTIIDLAEKWAREELPGGAVNMTLVCICRLGELLMYALLEPELLATNRKEVHMLGLCTGLLPAAAASVARSAAELFDLSLIILALIVRCAAQISQRSRSIEDAPRTSTWGYLVTSMPADRQQELIEKFHADQRIPGHRSAYLSVIADPWTTLTGPPSTLQHMFASCPELAAAPHLSLPIEAAVHAPHLPALDFDFIIGSSAFHDRQPSPNATIISTSSLEPYECQTLRDLLHQMLVDISQNTLQVSSAMQTALTLSEKARIDITIIGPTTQTALLKKLTDTTGAVYSIREAAELAKALPSDRPGCQDIAIIGYSGRFPGGEDMEELWNTIHEAKDLHTEIPSSRFDLNEYYDPSGSKKNSISTKYGCFLKNPGEFDCRLFNLSPREALQMDPMQRLFLMATYEALEKAGQAPYGELPQGGRRVAAFFGQTADDQKEINNNEGTDIYYVPGVARAFFPGRINHHFKWTGPSFSVDSACASSCSAVLLASSELNAGTCDMAVVGGGSILSSPRPYSGLSKGGFLSSTGGCKTFHADADGYCRGEGIGVVVLKRLEDAQQSNDNICAVIRAGARNANAGAVSITHPDSGAQERLYRQILQQGCLQPNDISYVEFHGTATQAGDTAEMTSVANVLGKDRSSGLPPLYVGSMKANLGHGEAAAGVTALIKCCLMLQKDEIPPQVGMPARLNANYPQLEKLNIQIPHESVAFDASATSDGVRRILLNNFDAAGGNASLLIEDAPARPGKEQDPRRHHIVTLSARSSVALEKAKQRLVAFLSENVVSIADVAYTTTVRRGHDLFRSAYVSSSADDLLELVKADSAAETKRIGDKVRTVFLFTGQGSQYPGMGKNLFRLCRTFREYILACQTQAVFLGFPPFVDLIADDSTNTNSRSSVEIQLAIVSLEIALAKTWKSWGISPAVVVGHSLGEYAALCVAGVLSLSDTLYLVGHRATLVEKHCSSGTYGMLSVRLGVAELEGRLATSSAACEISCINSPASTVVSGPLKTIKAFSEDCDRAGIKADLLKNAYGFHSAQMDAILREFETIAASVVFNKPLIPVASTLEGKIVLDAGTFSSGYMVRQMRQPVNFLAAINACQNAELLGTEALWLEVGPSPVCLGLASACVDISSSQRMVSLKPREDNFKTISTSLRTAYTRGIDIDWKAFHGDHAETLSLLSLPTYAFDVKDYWTPFKEPVLTLVDEDQGRDGSSNQSIKIQGFPTTTLQRVETETLSATSLAVEFASRVAEPNLLAVVQGHVVNGKAICPSSVFADMAYTAGRYIHQKLHPGTSIPPMSMEDLTVTQALTLAGSGADQTIRVSAVASAEANWTVTITFHSQNKRQSQDHGGCVIRYGDAAEWLESWNDTAYLVRSRIESIRDSARTGKAQRLSRRYVYKLFNNIVTYSDQYQGMSEVILGPEDEGVAVVNFNPVPNGAKFTCAPYWIDPLAQLAGFLLNGSVDTPDDIAYFSAGVKSMRMVGELSEKKTYLSYVRMRQSRHKGILTGDVYIFDDDNIVGVLGGVMFQRMPKRILHSLLFGHSHDTPKPVIHTQGKAFPTSSSPSEEDTSPDSYYNSSGTVTTSVATPWSSDSEVPVSSAATSDVGALDVESIFTLALETIARETGYPVEDMQEDTVFEDMGVDSLMSVAIIDAIKKSTNISVPAAFFTVHRTVGAMRKALSEMVEPIPLEEPTVSKPDQGDLKPTKTPAPAENKHDNPPFSVSSVAQPEPRSTIPSRRPETVAEPQRQMPATEKAAPKAEVVPAAKKYSSNVVLLQGRPSSGQTPLFLLVDGAGSSTAYLHLPFFPTKLPVYALESPFLHCPIEYTISIHEIAQLFVEAIRKTQSKGPYMLGGWSAGSAYAYEAARILIDGGETVLGLILLDMRVPRPMPDGLELTMDILDQVGLTAGIKRAGKAFGAISDMLRQHLLSTVKQLMVYNAQPMPEGKRPLKTVIIWAKKGMIDVIKEQGLEIPEWAQEIEEMDGNVMEDEGLGLVGWFYGKRTDFGPNGWDKLLGDVETHVVEGADHFSLVSPPIVRETARIMQEAVAAFTSKA</sequence>
<dbReference type="Pfam" id="PF00109">
    <property type="entry name" value="ketoacyl-synt"/>
    <property type="match status" value="1"/>
</dbReference>
<proteinExistence type="predicted"/>
<dbReference type="InterPro" id="IPR016036">
    <property type="entry name" value="Malonyl_transacylase_ACP-bd"/>
</dbReference>
<dbReference type="RefSeq" id="XP_013321291.1">
    <property type="nucleotide sequence ID" value="XM_013465837.1"/>
</dbReference>
<evidence type="ECO:0000256" key="4">
    <source>
        <dbReference type="PROSITE-ProRule" id="PRU01363"/>
    </source>
</evidence>
<dbReference type="GO" id="GO:0006633">
    <property type="term" value="P:fatty acid biosynthetic process"/>
    <property type="evidence" value="ECO:0007669"/>
    <property type="project" value="InterPro"/>
</dbReference>
<dbReference type="SMART" id="SM00825">
    <property type="entry name" value="PKS_KS"/>
    <property type="match status" value="1"/>
</dbReference>
<dbReference type="InterPro" id="IPR020806">
    <property type="entry name" value="PKS_PP-bd"/>
</dbReference>
<dbReference type="SUPFAM" id="SSF55048">
    <property type="entry name" value="Probable ACP-binding domain of malonyl-CoA ACP transacylase"/>
    <property type="match status" value="1"/>
</dbReference>
<dbReference type="Gene3D" id="3.40.47.10">
    <property type="match status" value="1"/>
</dbReference>
<dbReference type="InterPro" id="IPR020841">
    <property type="entry name" value="PKS_Beta-ketoAc_synthase_dom"/>
</dbReference>
<evidence type="ECO:0000259" key="6">
    <source>
        <dbReference type="PROSITE" id="PS50075"/>
    </source>
</evidence>
<feature type="domain" description="Ketosynthase family 3 (KS3)" evidence="7">
    <location>
        <begin position="367"/>
        <end position="798"/>
    </location>
</feature>
<evidence type="ECO:0000313" key="9">
    <source>
        <dbReference type="EMBL" id="KIW60707.1"/>
    </source>
</evidence>
<protein>
    <submittedName>
        <fullName evidence="9">Uncharacterized protein</fullName>
    </submittedName>
</protein>
<dbReference type="Gene3D" id="3.30.70.3290">
    <property type="match status" value="1"/>
</dbReference>
<dbReference type="GO" id="GO:0031177">
    <property type="term" value="F:phosphopantetheine binding"/>
    <property type="evidence" value="ECO:0007669"/>
    <property type="project" value="InterPro"/>
</dbReference>
<dbReference type="CDD" id="cd00833">
    <property type="entry name" value="PKS"/>
    <property type="match status" value="1"/>
</dbReference>
<feature type="region of interest" description="N-terminal hotdog fold" evidence="4">
    <location>
        <begin position="1281"/>
        <end position="1414"/>
    </location>
</feature>
<dbReference type="InterPro" id="IPR029058">
    <property type="entry name" value="AB_hydrolase_fold"/>
</dbReference>
<feature type="active site" description="Proton acceptor; for dehydratase activity" evidence="4">
    <location>
        <position position="1314"/>
    </location>
</feature>
<dbReference type="SUPFAM" id="SSF52151">
    <property type="entry name" value="FabD/lysophospholipase-like"/>
    <property type="match status" value="1"/>
</dbReference>
<keyword evidence="10" id="KW-1185">Reference proteome</keyword>
<dbReference type="InterPro" id="IPR042104">
    <property type="entry name" value="PKS_dehydratase_sf"/>
</dbReference>
<dbReference type="InterPro" id="IPR016039">
    <property type="entry name" value="Thiolase-like"/>
</dbReference>
<dbReference type="STRING" id="348802.A0A0D2DEF9"/>
<dbReference type="SMART" id="SM00827">
    <property type="entry name" value="PKS_AT"/>
    <property type="match status" value="1"/>
</dbReference>
<dbReference type="PROSITE" id="PS52019">
    <property type="entry name" value="PKS_MFAS_DH"/>
    <property type="match status" value="1"/>
</dbReference>
<dbReference type="Pfam" id="PF00975">
    <property type="entry name" value="Thioesterase"/>
    <property type="match status" value="1"/>
</dbReference>
<dbReference type="EMBL" id="KN847317">
    <property type="protein sequence ID" value="KIW60707.1"/>
    <property type="molecule type" value="Genomic_DNA"/>
</dbReference>
<keyword evidence="3" id="KW-0808">Transferase</keyword>
<dbReference type="Proteomes" id="UP000054342">
    <property type="component" value="Unassembled WGS sequence"/>
</dbReference>
<dbReference type="GO" id="GO:0004312">
    <property type="term" value="F:fatty acid synthase activity"/>
    <property type="evidence" value="ECO:0007669"/>
    <property type="project" value="TreeGrafter"/>
</dbReference>
<dbReference type="Gene3D" id="3.10.129.110">
    <property type="entry name" value="Polyketide synthase dehydratase"/>
    <property type="match status" value="1"/>
</dbReference>
<dbReference type="PANTHER" id="PTHR43775:SF37">
    <property type="entry name" value="SI:DKEY-61P9.11"/>
    <property type="match status" value="1"/>
</dbReference>
<dbReference type="PROSITE" id="PS00012">
    <property type="entry name" value="PHOSPHOPANTETHEINE"/>
    <property type="match status" value="1"/>
</dbReference>
<dbReference type="Gene3D" id="3.40.50.1820">
    <property type="entry name" value="alpha/beta hydrolase"/>
    <property type="match status" value="1"/>
</dbReference>
<feature type="region of interest" description="C-terminal hotdog fold" evidence="4">
    <location>
        <begin position="1442"/>
        <end position="1588"/>
    </location>
</feature>
<dbReference type="InterPro" id="IPR030918">
    <property type="entry name" value="PT_fungal_PKS"/>
</dbReference>
<dbReference type="HOGENOM" id="CLU_000022_6_0_1"/>
<dbReference type="PROSITE" id="PS50075">
    <property type="entry name" value="CARRIER"/>
    <property type="match status" value="1"/>
</dbReference>
<name>A0A0D2DEF9_9EURO</name>
<dbReference type="InterPro" id="IPR014030">
    <property type="entry name" value="Ketoacyl_synth_N"/>
</dbReference>
<dbReference type="Pfam" id="PF21089">
    <property type="entry name" value="PKS_DH_N"/>
    <property type="match status" value="1"/>
</dbReference>
<keyword evidence="2" id="KW-0597">Phosphoprotein</keyword>
<dbReference type="Pfam" id="PF00550">
    <property type="entry name" value="PP-binding"/>
    <property type="match status" value="1"/>
</dbReference>
<evidence type="ECO:0000256" key="1">
    <source>
        <dbReference type="ARBA" id="ARBA00022450"/>
    </source>
</evidence>
<dbReference type="PANTHER" id="PTHR43775">
    <property type="entry name" value="FATTY ACID SYNTHASE"/>
    <property type="match status" value="1"/>
</dbReference>
<gene>
    <name evidence="9" type="ORF">PV05_00906</name>
</gene>